<feature type="compositionally biased region" description="Basic and acidic residues" evidence="1">
    <location>
        <begin position="393"/>
        <end position="421"/>
    </location>
</feature>
<gene>
    <name evidence="3" type="ORF">VP01_2365g3</name>
</gene>
<comment type="caution">
    <text evidence="3">The sequence shown here is derived from an EMBL/GenBank/DDBJ whole genome shotgun (WGS) entry which is preliminary data.</text>
</comment>
<accession>A0A0L6V918</accession>
<feature type="compositionally biased region" description="Polar residues" evidence="1">
    <location>
        <begin position="423"/>
        <end position="450"/>
    </location>
</feature>
<evidence type="ECO:0000256" key="2">
    <source>
        <dbReference type="SAM" id="SignalP"/>
    </source>
</evidence>
<proteinExistence type="predicted"/>
<feature type="compositionally biased region" description="Basic and acidic residues" evidence="1">
    <location>
        <begin position="344"/>
        <end position="363"/>
    </location>
</feature>
<keyword evidence="2" id="KW-0732">Signal</keyword>
<protein>
    <submittedName>
        <fullName evidence="3">Uncharacterized protein</fullName>
    </submittedName>
</protein>
<feature type="compositionally biased region" description="Polar residues" evidence="1">
    <location>
        <begin position="271"/>
        <end position="286"/>
    </location>
</feature>
<feature type="compositionally biased region" description="Polar residues" evidence="1">
    <location>
        <begin position="84"/>
        <end position="101"/>
    </location>
</feature>
<dbReference type="VEuPathDB" id="FungiDB:VP01_2365g3"/>
<feature type="compositionally biased region" description="Polar residues" evidence="1">
    <location>
        <begin position="293"/>
        <end position="307"/>
    </location>
</feature>
<dbReference type="EMBL" id="LAVV01007242">
    <property type="protein sequence ID" value="KNZ56610.1"/>
    <property type="molecule type" value="Genomic_DNA"/>
</dbReference>
<feature type="compositionally biased region" description="Low complexity" evidence="1">
    <location>
        <begin position="221"/>
        <end position="231"/>
    </location>
</feature>
<name>A0A0L6V918_9BASI</name>
<organism evidence="3 4">
    <name type="scientific">Puccinia sorghi</name>
    <dbReference type="NCBI Taxonomy" id="27349"/>
    <lineage>
        <taxon>Eukaryota</taxon>
        <taxon>Fungi</taxon>
        <taxon>Dikarya</taxon>
        <taxon>Basidiomycota</taxon>
        <taxon>Pucciniomycotina</taxon>
        <taxon>Pucciniomycetes</taxon>
        <taxon>Pucciniales</taxon>
        <taxon>Pucciniaceae</taxon>
        <taxon>Puccinia</taxon>
    </lineage>
</organism>
<dbReference type="OrthoDB" id="2500743at2759"/>
<reference evidence="3 4" key="1">
    <citation type="submission" date="2015-08" db="EMBL/GenBank/DDBJ databases">
        <title>Next Generation Sequencing and Analysis of the Genome of Puccinia sorghi L Schw, the Causal Agent of Maize Common Rust.</title>
        <authorList>
            <person name="Rochi L."/>
            <person name="Burguener G."/>
            <person name="Darino M."/>
            <person name="Turjanski A."/>
            <person name="Kreff E."/>
            <person name="Dieguez M.J."/>
            <person name="Sacco F."/>
        </authorList>
    </citation>
    <scope>NUCLEOTIDE SEQUENCE [LARGE SCALE GENOMIC DNA]</scope>
    <source>
        <strain evidence="3 4">RO10H11247</strain>
    </source>
</reference>
<feature type="compositionally biased region" description="Polar residues" evidence="1">
    <location>
        <begin position="315"/>
        <end position="329"/>
    </location>
</feature>
<dbReference type="AlphaFoldDB" id="A0A0L6V918"/>
<dbReference type="Proteomes" id="UP000037035">
    <property type="component" value="Unassembled WGS sequence"/>
</dbReference>
<evidence type="ECO:0000313" key="3">
    <source>
        <dbReference type="EMBL" id="KNZ56610.1"/>
    </source>
</evidence>
<keyword evidence="4" id="KW-1185">Reference proteome</keyword>
<feature type="chain" id="PRO_5005568293" evidence="2">
    <location>
        <begin position="24"/>
        <end position="450"/>
    </location>
</feature>
<evidence type="ECO:0000313" key="4">
    <source>
        <dbReference type="Proteomes" id="UP000037035"/>
    </source>
</evidence>
<sequence length="450" mass="48354">MIRPGFITLAVCLLFGKFASVYAFNSLAKPHLSPLPADSRTDKVQWISRRDLKAAPLGRRNLPAFGMLHHEHGMHGSPHGQDSYDPQQAGYNSAKETSPSGNGKHDWGKGTYDLGTGTHHTLQEGNLYSGDGAYNKGSDPETEDSPKPNAPDNYGSEMSDYSPDYQDPNTKDNGYVSPGKSYDFDRRNMPASLMSHHEHGMHGSSHGQDSYDPQQGGYNSGKGTSPSGSGKYNWGKGTHDSGTGTHHSLPGNLYSGDGGYNKGSDPETKSSPKPNASGNYGSQMSDYSPEYQDPNTKDNGYVSPSKSYDSDKGNSQDPSGSTAGTSEYQQDPEEKSPQSYNKPPPEDKSEIPGEKNYNKKPEDPQNSGKGKQSGGYQNDKGSDDNGSFVFEKGTTEEQRKAAQDDAKKNEGLKKGDSHGGESKPSTYSSNQGESQPDNASGQTNGDSPYA</sequence>
<feature type="signal peptide" evidence="2">
    <location>
        <begin position="1"/>
        <end position="23"/>
    </location>
</feature>
<evidence type="ECO:0000256" key="1">
    <source>
        <dbReference type="SAM" id="MobiDB-lite"/>
    </source>
</evidence>
<feature type="region of interest" description="Disordered" evidence="1">
    <location>
        <begin position="69"/>
        <end position="450"/>
    </location>
</feature>
<feature type="compositionally biased region" description="Polar residues" evidence="1">
    <location>
        <begin position="364"/>
        <end position="376"/>
    </location>
</feature>